<dbReference type="AlphaFoldDB" id="A0A383CS73"/>
<dbReference type="EMBL" id="UINC01211175">
    <property type="protein sequence ID" value="SVE34964.1"/>
    <property type="molecule type" value="Genomic_DNA"/>
</dbReference>
<feature type="non-terminal residue" evidence="1">
    <location>
        <position position="1"/>
    </location>
</feature>
<accession>A0A383CS73</accession>
<sequence>MQELKDFWSKYEPYKLHPEDEKDLSSIKDELCLHISIGEMRDKYGEDLKSKQTEINFNNVESNNKKLLTNLIPVPFAGDIFNAKLYILTLNPGFTPGVYIDEHEDTKYIELAKQNLRLELKTFKSLHEDAKNTEGYKYWSKKGSIPNIVEEVSRLSNTEYDESFKFTKD</sequence>
<feature type="non-terminal residue" evidence="1">
    <location>
        <position position="169"/>
    </location>
</feature>
<proteinExistence type="predicted"/>
<organism evidence="1">
    <name type="scientific">marine metagenome</name>
    <dbReference type="NCBI Taxonomy" id="408172"/>
    <lineage>
        <taxon>unclassified sequences</taxon>
        <taxon>metagenomes</taxon>
        <taxon>ecological metagenomes</taxon>
    </lineage>
</organism>
<protein>
    <submittedName>
        <fullName evidence="1">Uncharacterized protein</fullName>
    </submittedName>
</protein>
<evidence type="ECO:0000313" key="1">
    <source>
        <dbReference type="EMBL" id="SVE34964.1"/>
    </source>
</evidence>
<gene>
    <name evidence="1" type="ORF">METZ01_LOCUS487818</name>
</gene>
<reference evidence="1" key="1">
    <citation type="submission" date="2018-05" db="EMBL/GenBank/DDBJ databases">
        <authorList>
            <person name="Lanie J.A."/>
            <person name="Ng W.-L."/>
            <person name="Kazmierczak K.M."/>
            <person name="Andrzejewski T.M."/>
            <person name="Davidsen T.M."/>
            <person name="Wayne K.J."/>
            <person name="Tettelin H."/>
            <person name="Glass J.I."/>
            <person name="Rusch D."/>
            <person name="Podicherti R."/>
            <person name="Tsui H.-C.T."/>
            <person name="Winkler M.E."/>
        </authorList>
    </citation>
    <scope>NUCLEOTIDE SEQUENCE</scope>
</reference>
<name>A0A383CS73_9ZZZZ</name>